<evidence type="ECO:0000313" key="2">
    <source>
        <dbReference type="Proteomes" id="UP000233742"/>
    </source>
</evidence>
<organism evidence="1 2">
    <name type="scientific">Paracoccus tegillarcae</name>
    <dbReference type="NCBI Taxonomy" id="1529068"/>
    <lineage>
        <taxon>Bacteria</taxon>
        <taxon>Pseudomonadati</taxon>
        <taxon>Pseudomonadota</taxon>
        <taxon>Alphaproteobacteria</taxon>
        <taxon>Rhodobacterales</taxon>
        <taxon>Paracoccaceae</taxon>
        <taxon>Paracoccus</taxon>
    </lineage>
</organism>
<dbReference type="Proteomes" id="UP000233742">
    <property type="component" value="Chromosome"/>
</dbReference>
<dbReference type="InterPro" id="IPR009061">
    <property type="entry name" value="DNA-bd_dom_put_sf"/>
</dbReference>
<gene>
    <name evidence="1" type="ORF">CUV01_06645</name>
</gene>
<proteinExistence type="predicted"/>
<dbReference type="OrthoDB" id="6059216at2"/>
<dbReference type="InterPro" id="IPR036388">
    <property type="entry name" value="WH-like_DNA-bd_sf"/>
</dbReference>
<dbReference type="KEGG" id="paro:CUV01_06645"/>
<dbReference type="SUPFAM" id="SSF46955">
    <property type="entry name" value="Putative DNA-binding domain"/>
    <property type="match status" value="1"/>
</dbReference>
<keyword evidence="2" id="KW-1185">Reference proteome</keyword>
<name>A0A2K9EJS0_9RHOB</name>
<dbReference type="Gene3D" id="1.10.10.10">
    <property type="entry name" value="Winged helix-like DNA-binding domain superfamily/Winged helix DNA-binding domain"/>
    <property type="match status" value="1"/>
</dbReference>
<accession>A0A2K9EJS0</accession>
<dbReference type="RefSeq" id="WP_101461915.1">
    <property type="nucleotide sequence ID" value="NZ_CP025408.1"/>
</dbReference>
<dbReference type="EMBL" id="CP025408">
    <property type="protein sequence ID" value="AUH35263.1"/>
    <property type="molecule type" value="Genomic_DNA"/>
</dbReference>
<evidence type="ECO:0000313" key="1">
    <source>
        <dbReference type="EMBL" id="AUH35263.1"/>
    </source>
</evidence>
<sequence>MTQPMSAEPTVEPRLLRGWISRYDLAQELGLTVDTLGRWERRRKGPACVRAGRKIFYRMSVVQDWLQSQEMPRVTDAKPGKARGRK</sequence>
<dbReference type="AlphaFoldDB" id="A0A2K9EJS0"/>
<protein>
    <submittedName>
        <fullName evidence="1">Transcriptional regulator</fullName>
    </submittedName>
</protein>
<reference evidence="1 2" key="1">
    <citation type="submission" date="2017-12" db="EMBL/GenBank/DDBJ databases">
        <authorList>
            <person name="Hurst M.R.H."/>
        </authorList>
    </citation>
    <scope>NUCLEOTIDE SEQUENCE [LARGE SCALE GENOMIC DNA]</scope>
    <source>
        <strain evidence="1 2">BM15</strain>
    </source>
</reference>